<gene>
    <name evidence="4" type="primary">LOC106478635</name>
</gene>
<dbReference type="InterPro" id="IPR057538">
    <property type="entry name" value="RXYLT1_C"/>
</dbReference>
<dbReference type="Pfam" id="PF24785">
    <property type="entry name" value="RXYLT1_C"/>
    <property type="match status" value="1"/>
</dbReference>
<protein>
    <submittedName>
        <fullName evidence="4">Transmembrane protein 5-like</fullName>
    </submittedName>
</protein>
<dbReference type="InterPro" id="IPR057539">
    <property type="entry name" value="RXYLT1_N"/>
</dbReference>
<dbReference type="GeneID" id="106478635"/>
<proteinExistence type="predicted"/>
<dbReference type="PANTHER" id="PTHR15576">
    <property type="entry name" value="RIBITOL-5-PHOSPHATE XYLOSYLTRANSFERASE 1"/>
    <property type="match status" value="1"/>
</dbReference>
<evidence type="ECO:0000259" key="1">
    <source>
        <dbReference type="Pfam" id="PF24785"/>
    </source>
</evidence>
<organism evidence="3 4">
    <name type="scientific">Limulus polyphemus</name>
    <name type="common">Atlantic horseshoe crab</name>
    <dbReference type="NCBI Taxonomy" id="6850"/>
    <lineage>
        <taxon>Eukaryota</taxon>
        <taxon>Metazoa</taxon>
        <taxon>Ecdysozoa</taxon>
        <taxon>Arthropoda</taxon>
        <taxon>Chelicerata</taxon>
        <taxon>Merostomata</taxon>
        <taxon>Xiphosura</taxon>
        <taxon>Limulidae</taxon>
        <taxon>Limulus</taxon>
    </lineage>
</organism>
<dbReference type="RefSeq" id="XP_013794648.1">
    <property type="nucleotide sequence ID" value="XM_013939194.2"/>
</dbReference>
<evidence type="ECO:0000313" key="3">
    <source>
        <dbReference type="Proteomes" id="UP000694941"/>
    </source>
</evidence>
<dbReference type="PANTHER" id="PTHR15576:SF1">
    <property type="entry name" value="RIBITOL-5-PHOSPHATE XYLOSYLTRANSFERASE 1"/>
    <property type="match status" value="1"/>
</dbReference>
<evidence type="ECO:0000313" key="4">
    <source>
        <dbReference type="RefSeq" id="XP_013794648.1"/>
    </source>
</evidence>
<feature type="domain" description="RXYLT1 C-terminal" evidence="1">
    <location>
        <begin position="259"/>
        <end position="452"/>
    </location>
</feature>
<feature type="domain" description="RXYLT1 N-terminal" evidence="2">
    <location>
        <begin position="114"/>
        <end position="253"/>
    </location>
</feature>
<sequence>MLMSLKKIAIIVLAIHCVLTCYTAYILLVKNFKKDKKSSQKIWTLPDDEDNWNPWGEEFESERQNRPLNKNQNLPEQQKNKWWFNQSLDFGKHTGKQKENVIAQSESGTRSYSIEIWGKAAIGLYLWEHIFNGKLEKKMKGVWSYGYRKIENFKFKFRTGPGLIPLKAPSDVENLILILNGRNEEKVTFAKVWLEFLPKLKYLKNVALVLLGNEQCHNDWLLPYMSFNGGRVNVTFLVYDSPLIDNVHFFQWPLGVATYRNFPKPELRSLDIDTNRPFTCNYVGTIYPHSSRQQLLEIIQQNKLDQFCIVKPRKEWQAAETKESLESYIESLKLSDLTLNPVGMNPECYRIYEAMSFGSVPVVEDVNTPGDCSDSKASALLGVESPLRLLKLYDAPVIYVKHWSELSQVMQKEFLLSSEEKKARRIKIVEWYENFKMHLREQLIMVLKRKFFYGN</sequence>
<dbReference type="CDD" id="cd21099">
    <property type="entry name" value="RXYLT1-like"/>
    <property type="match status" value="1"/>
</dbReference>
<evidence type="ECO:0000259" key="2">
    <source>
        <dbReference type="Pfam" id="PF24786"/>
    </source>
</evidence>
<dbReference type="Pfam" id="PF24786">
    <property type="entry name" value="RXYLT1_N"/>
    <property type="match status" value="1"/>
</dbReference>
<accession>A0ABM1C5M3</accession>
<name>A0ABM1C5M3_LIMPO</name>
<keyword evidence="3" id="KW-1185">Reference proteome</keyword>
<reference evidence="4" key="1">
    <citation type="submission" date="2025-08" db="UniProtKB">
        <authorList>
            <consortium name="RefSeq"/>
        </authorList>
    </citation>
    <scope>IDENTIFICATION</scope>
    <source>
        <tissue evidence="4">Muscle</tissue>
    </source>
</reference>
<dbReference type="InterPro" id="IPR055286">
    <property type="entry name" value="RXYLT1-like"/>
</dbReference>
<dbReference type="Proteomes" id="UP000694941">
    <property type="component" value="Unplaced"/>
</dbReference>